<evidence type="ECO:0000256" key="10">
    <source>
        <dbReference type="SAM" id="MobiDB-lite"/>
    </source>
</evidence>
<comment type="caution">
    <text evidence="12">The sequence shown here is derived from an EMBL/GenBank/DDBJ whole genome shotgun (WGS) entry which is preliminary data.</text>
</comment>
<organism evidence="12 13">
    <name type="scientific">Croceicoccus ponticola</name>
    <dbReference type="NCBI Taxonomy" id="2217664"/>
    <lineage>
        <taxon>Bacteria</taxon>
        <taxon>Pseudomonadati</taxon>
        <taxon>Pseudomonadota</taxon>
        <taxon>Alphaproteobacteria</taxon>
        <taxon>Sphingomonadales</taxon>
        <taxon>Erythrobacteraceae</taxon>
        <taxon>Croceicoccus</taxon>
    </lineage>
</organism>
<evidence type="ECO:0000256" key="4">
    <source>
        <dbReference type="ARBA" id="ARBA00018392"/>
    </source>
</evidence>
<evidence type="ECO:0000256" key="9">
    <source>
        <dbReference type="ARBA" id="ARBA00029594"/>
    </source>
</evidence>
<keyword evidence="7" id="KW-0378">Hydrolase</keyword>
<keyword evidence="6" id="KW-0677">Repeat</keyword>
<keyword evidence="5" id="KW-0964">Secreted</keyword>
<dbReference type="Pfam" id="PF00614">
    <property type="entry name" value="PLDc"/>
    <property type="match status" value="1"/>
</dbReference>
<comment type="subcellular location">
    <subcellularLocation>
        <location evidence="3">Secreted</location>
    </subcellularLocation>
</comment>
<evidence type="ECO:0000313" key="13">
    <source>
        <dbReference type="Proteomes" id="UP000283003"/>
    </source>
</evidence>
<dbReference type="RefSeq" id="WP_127613491.1">
    <property type="nucleotide sequence ID" value="NZ_RXOL01000008.1"/>
</dbReference>
<gene>
    <name evidence="12" type="ORF">EKN06_13710</name>
</gene>
<dbReference type="OrthoDB" id="8828485at2"/>
<dbReference type="InterPro" id="IPR025202">
    <property type="entry name" value="PLD-like_dom"/>
</dbReference>
<evidence type="ECO:0000256" key="2">
    <source>
        <dbReference type="ARBA" id="ARBA00003145"/>
    </source>
</evidence>
<dbReference type="EMBL" id="RXOL01000008">
    <property type="protein sequence ID" value="RVQ65290.1"/>
    <property type="molecule type" value="Genomic_DNA"/>
</dbReference>
<dbReference type="PROSITE" id="PS50035">
    <property type="entry name" value="PLD"/>
    <property type="match status" value="2"/>
</dbReference>
<reference evidence="12 13" key="1">
    <citation type="submission" date="2018-12" db="EMBL/GenBank/DDBJ databases">
        <title>Croceicoccus ponticola sp. nov., a lipolytic bacterium isolated from seawater.</title>
        <authorList>
            <person name="Yoon J.-H."/>
        </authorList>
    </citation>
    <scope>NUCLEOTIDE SEQUENCE [LARGE SCALE GENOMIC DNA]</scope>
    <source>
        <strain evidence="12 13">GM-16</strain>
    </source>
</reference>
<evidence type="ECO:0000256" key="6">
    <source>
        <dbReference type="ARBA" id="ARBA00022737"/>
    </source>
</evidence>
<dbReference type="Proteomes" id="UP000283003">
    <property type="component" value="Unassembled WGS sequence"/>
</dbReference>
<name>A0A437GUQ4_9SPHN</name>
<evidence type="ECO:0000256" key="1">
    <source>
        <dbReference type="ARBA" id="ARBA00000798"/>
    </source>
</evidence>
<accession>A0A437GUQ4</accession>
<evidence type="ECO:0000256" key="3">
    <source>
        <dbReference type="ARBA" id="ARBA00004613"/>
    </source>
</evidence>
<evidence type="ECO:0000256" key="8">
    <source>
        <dbReference type="ARBA" id="ARBA00023098"/>
    </source>
</evidence>
<dbReference type="SMART" id="SM00155">
    <property type="entry name" value="PLDc"/>
    <property type="match status" value="2"/>
</dbReference>
<feature type="compositionally biased region" description="Acidic residues" evidence="10">
    <location>
        <begin position="1"/>
        <end position="12"/>
    </location>
</feature>
<sequence length="513" mass="59125">MTDETVGPDETGDLAQETKKGPGSAFAQSVESGVWRYEHAERAHVVVDAADYFSIMQTTMMNAKKRIFLIGWDFDTRIALGRGRRWWEVLPRHRPPRRLGRFIVWLVNRNPDLEVYILKWNFAAAKLFFRGSMFIDLWRWFRHSRIHFKLDAAHPFGCSHHQKIVIIDDRFAVCGGIDMTADRWDTREHLDVERLRREPGGGSYMPWHDMTMLVEGEAAKALDELGRKRWNIAGGRDLDRVPDQPHSVWPDHVEADFDNVELGIARTRAAYDENDEIREIEELFVRLIKGAKRFIYAESQYFASRKIGEAVAARMAEDDPPEIVLVNPLTADGWLEQQAMDTARARLLKSIGKVDKKGRFRIYIPRTTDGQPIYVHAKLMIVDDEVMKIGSANMNNRSLGLDSECDMLLDANRAGNEDSVASIRRLRHSLLAEHCGLEEDEVGALIERYGSMHAMIQQHPQPQRTLKLFEVPDLTDMEKTVADQELLDPESAEDMFEPLSKRRGLLRRLRRLR</sequence>
<evidence type="ECO:0000256" key="7">
    <source>
        <dbReference type="ARBA" id="ARBA00022801"/>
    </source>
</evidence>
<evidence type="ECO:0000313" key="12">
    <source>
        <dbReference type="EMBL" id="RVQ65290.1"/>
    </source>
</evidence>
<evidence type="ECO:0000256" key="5">
    <source>
        <dbReference type="ARBA" id="ARBA00022525"/>
    </source>
</evidence>
<dbReference type="Pfam" id="PF13091">
    <property type="entry name" value="PLDc_2"/>
    <property type="match status" value="1"/>
</dbReference>
<comment type="catalytic activity">
    <reaction evidence="1">
        <text>a 1,2-diacyl-sn-glycero-3-phosphocholine + H2O = a 1,2-diacyl-sn-glycero-3-phosphate + choline + H(+)</text>
        <dbReference type="Rhea" id="RHEA:14445"/>
        <dbReference type="ChEBI" id="CHEBI:15354"/>
        <dbReference type="ChEBI" id="CHEBI:15377"/>
        <dbReference type="ChEBI" id="CHEBI:15378"/>
        <dbReference type="ChEBI" id="CHEBI:57643"/>
        <dbReference type="ChEBI" id="CHEBI:58608"/>
        <dbReference type="EC" id="3.1.4.4"/>
    </reaction>
</comment>
<keyword evidence="13" id="KW-1185">Reference proteome</keyword>
<dbReference type="PANTHER" id="PTHR18896:SF76">
    <property type="entry name" value="PHOSPHOLIPASE"/>
    <property type="match status" value="1"/>
</dbReference>
<dbReference type="Gene3D" id="3.30.870.10">
    <property type="entry name" value="Endonuclease Chain A"/>
    <property type="match status" value="2"/>
</dbReference>
<dbReference type="GO" id="GO:0004630">
    <property type="term" value="F:phospholipase D activity"/>
    <property type="evidence" value="ECO:0007669"/>
    <property type="project" value="UniProtKB-EC"/>
</dbReference>
<evidence type="ECO:0000259" key="11">
    <source>
        <dbReference type="PROSITE" id="PS50035"/>
    </source>
</evidence>
<dbReference type="PANTHER" id="PTHR18896">
    <property type="entry name" value="PHOSPHOLIPASE D"/>
    <property type="match status" value="1"/>
</dbReference>
<feature type="region of interest" description="Disordered" evidence="10">
    <location>
        <begin position="1"/>
        <end position="25"/>
    </location>
</feature>
<keyword evidence="8" id="KW-0443">Lipid metabolism</keyword>
<feature type="domain" description="PLD phosphodiesterase" evidence="11">
    <location>
        <begin position="156"/>
        <end position="183"/>
    </location>
</feature>
<dbReference type="CDD" id="cd09143">
    <property type="entry name" value="PLDc_vPLD1_2_like_bac_2"/>
    <property type="match status" value="1"/>
</dbReference>
<dbReference type="InterPro" id="IPR001736">
    <property type="entry name" value="PLipase_D/transphosphatidylase"/>
</dbReference>
<protein>
    <recommendedName>
        <fullName evidence="4">Phospholipase D</fullName>
    </recommendedName>
    <alternativeName>
        <fullName evidence="9">Choline phosphatase</fullName>
    </alternativeName>
</protein>
<comment type="function">
    <text evidence="2">Could be a virulence factor.</text>
</comment>
<dbReference type="GO" id="GO:0005576">
    <property type="term" value="C:extracellular region"/>
    <property type="evidence" value="ECO:0007669"/>
    <property type="project" value="UniProtKB-SubCell"/>
</dbReference>
<dbReference type="AlphaFoldDB" id="A0A437GUQ4"/>
<dbReference type="CDD" id="cd09140">
    <property type="entry name" value="PLDc_vPLD1_2_like_bac_1"/>
    <property type="match status" value="1"/>
</dbReference>
<feature type="domain" description="PLD phosphodiesterase" evidence="11">
    <location>
        <begin position="371"/>
        <end position="398"/>
    </location>
</feature>
<proteinExistence type="predicted"/>
<dbReference type="GO" id="GO:0009395">
    <property type="term" value="P:phospholipid catabolic process"/>
    <property type="evidence" value="ECO:0007669"/>
    <property type="project" value="TreeGrafter"/>
</dbReference>
<dbReference type="SUPFAM" id="SSF56024">
    <property type="entry name" value="Phospholipase D/nuclease"/>
    <property type="match status" value="2"/>
</dbReference>
<dbReference type="InterPro" id="IPR015679">
    <property type="entry name" value="PLipase_D_fam"/>
</dbReference>